<evidence type="ECO:0000313" key="1">
    <source>
        <dbReference type="EMBL" id="GAA4546512.1"/>
    </source>
</evidence>
<accession>A0ABP8RSL6</accession>
<gene>
    <name evidence="1" type="ORF">GCM10023175_28870</name>
</gene>
<protein>
    <recommendedName>
        <fullName evidence="3">Luciferase-like monooxygenase</fullName>
    </recommendedName>
</protein>
<comment type="caution">
    <text evidence="1">The sequence shown here is derived from an EMBL/GenBank/DDBJ whole genome shotgun (WGS) entry which is preliminary data.</text>
</comment>
<organism evidence="1 2">
    <name type="scientific">Pseudonocardia xishanensis</name>
    <dbReference type="NCBI Taxonomy" id="630995"/>
    <lineage>
        <taxon>Bacteria</taxon>
        <taxon>Bacillati</taxon>
        <taxon>Actinomycetota</taxon>
        <taxon>Actinomycetes</taxon>
        <taxon>Pseudonocardiales</taxon>
        <taxon>Pseudonocardiaceae</taxon>
        <taxon>Pseudonocardia</taxon>
    </lineage>
</organism>
<proteinExistence type="predicted"/>
<evidence type="ECO:0000313" key="2">
    <source>
        <dbReference type="Proteomes" id="UP001501598"/>
    </source>
</evidence>
<dbReference type="RefSeq" id="WP_345417393.1">
    <property type="nucleotide sequence ID" value="NZ_BAABGT010000032.1"/>
</dbReference>
<dbReference type="Proteomes" id="UP001501598">
    <property type="component" value="Unassembled WGS sequence"/>
</dbReference>
<sequence>MSYAEQLGLGSAFIWLAPSVTGSPAECAAAVRHQFELGAADVILHGVTPQELGPLVKEYAASRR</sequence>
<reference evidence="2" key="1">
    <citation type="journal article" date="2019" name="Int. J. Syst. Evol. Microbiol.">
        <title>The Global Catalogue of Microorganisms (GCM) 10K type strain sequencing project: providing services to taxonomists for standard genome sequencing and annotation.</title>
        <authorList>
            <consortium name="The Broad Institute Genomics Platform"/>
            <consortium name="The Broad Institute Genome Sequencing Center for Infectious Disease"/>
            <person name="Wu L."/>
            <person name="Ma J."/>
        </authorList>
    </citation>
    <scope>NUCLEOTIDE SEQUENCE [LARGE SCALE GENOMIC DNA]</scope>
    <source>
        <strain evidence="2">JCM 17906</strain>
    </source>
</reference>
<name>A0ABP8RSL6_9PSEU</name>
<evidence type="ECO:0008006" key="3">
    <source>
        <dbReference type="Google" id="ProtNLM"/>
    </source>
</evidence>
<keyword evidence="2" id="KW-1185">Reference proteome</keyword>
<dbReference type="EMBL" id="BAABGT010000032">
    <property type="protein sequence ID" value="GAA4546512.1"/>
    <property type="molecule type" value="Genomic_DNA"/>
</dbReference>